<feature type="compositionally biased region" description="Polar residues" evidence="1">
    <location>
        <begin position="1"/>
        <end position="15"/>
    </location>
</feature>
<feature type="region of interest" description="Disordered" evidence="1">
    <location>
        <begin position="1"/>
        <end position="47"/>
    </location>
</feature>
<gene>
    <name evidence="2" type="ORF">LOTGIDRAFT_163180</name>
</gene>
<dbReference type="HOGENOM" id="CLU_937769_0_0_1"/>
<feature type="region of interest" description="Disordered" evidence="1">
    <location>
        <begin position="142"/>
        <end position="186"/>
    </location>
</feature>
<proteinExistence type="predicted"/>
<protein>
    <submittedName>
        <fullName evidence="2">Uncharacterized protein</fullName>
    </submittedName>
</protein>
<dbReference type="RefSeq" id="XP_009057489.1">
    <property type="nucleotide sequence ID" value="XM_009059241.1"/>
</dbReference>
<feature type="compositionally biased region" description="Low complexity" evidence="1">
    <location>
        <begin position="23"/>
        <end position="32"/>
    </location>
</feature>
<dbReference type="EMBL" id="KB202199">
    <property type="protein sequence ID" value="ESO91818.1"/>
    <property type="molecule type" value="Genomic_DNA"/>
</dbReference>
<accession>V3ZKG2</accession>
<name>V3ZKG2_LOTGI</name>
<dbReference type="AlphaFoldDB" id="V3ZKG2"/>
<dbReference type="KEGG" id="lgi:LOTGIDRAFT_163180"/>
<keyword evidence="3" id="KW-1185">Reference proteome</keyword>
<evidence type="ECO:0000313" key="2">
    <source>
        <dbReference type="EMBL" id="ESO91818.1"/>
    </source>
</evidence>
<dbReference type="OrthoDB" id="6162037at2759"/>
<evidence type="ECO:0000256" key="1">
    <source>
        <dbReference type="SAM" id="MobiDB-lite"/>
    </source>
</evidence>
<reference evidence="2 3" key="1">
    <citation type="journal article" date="2013" name="Nature">
        <title>Insights into bilaterian evolution from three spiralian genomes.</title>
        <authorList>
            <person name="Simakov O."/>
            <person name="Marletaz F."/>
            <person name="Cho S.J."/>
            <person name="Edsinger-Gonzales E."/>
            <person name="Havlak P."/>
            <person name="Hellsten U."/>
            <person name="Kuo D.H."/>
            <person name="Larsson T."/>
            <person name="Lv J."/>
            <person name="Arendt D."/>
            <person name="Savage R."/>
            <person name="Osoegawa K."/>
            <person name="de Jong P."/>
            <person name="Grimwood J."/>
            <person name="Chapman J.A."/>
            <person name="Shapiro H."/>
            <person name="Aerts A."/>
            <person name="Otillar R.P."/>
            <person name="Terry A.Y."/>
            <person name="Boore J.L."/>
            <person name="Grigoriev I.V."/>
            <person name="Lindberg D.R."/>
            <person name="Seaver E.C."/>
            <person name="Weisblat D.A."/>
            <person name="Putnam N.H."/>
            <person name="Rokhsar D.S."/>
        </authorList>
    </citation>
    <scope>NUCLEOTIDE SEQUENCE [LARGE SCALE GENOMIC DNA]</scope>
</reference>
<dbReference type="GeneID" id="20239294"/>
<feature type="compositionally biased region" description="Basic residues" evidence="1">
    <location>
        <begin position="33"/>
        <end position="42"/>
    </location>
</feature>
<organism evidence="2 3">
    <name type="scientific">Lottia gigantea</name>
    <name type="common">Giant owl limpet</name>
    <dbReference type="NCBI Taxonomy" id="225164"/>
    <lineage>
        <taxon>Eukaryota</taxon>
        <taxon>Metazoa</taxon>
        <taxon>Spiralia</taxon>
        <taxon>Lophotrochozoa</taxon>
        <taxon>Mollusca</taxon>
        <taxon>Gastropoda</taxon>
        <taxon>Patellogastropoda</taxon>
        <taxon>Lottioidea</taxon>
        <taxon>Lottiidae</taxon>
        <taxon>Lottia</taxon>
    </lineage>
</organism>
<dbReference type="Proteomes" id="UP000030746">
    <property type="component" value="Unassembled WGS sequence"/>
</dbReference>
<sequence length="297" mass="33602">MPNAGNNEKSNLSTDSDLEVSVRSESPSVKVSQSKKKTRSKRVSSTEVNNRLNNLEAKVDDKFDKLILLFTVCQIHQNTGCLTPRRSVRDENQDIGDLVSQIPKNSSDSGRIDPSGVPKLLINPEFRARNLEMDVLSLAPDEQEEREFMASLSDQESNLGPDSHVDLPHSPQKRLKSSADNNRPSYVNYLPETSTLQNTMKENVECQSSDVLSKLFGSSVNDDVHKVGLILDKSQSDTLSKSWRSQNPDRLTAYKEEYRSCFPVHELSEQFFNVPSLDDIYLKCIFATSSWYLYEQF</sequence>
<evidence type="ECO:0000313" key="3">
    <source>
        <dbReference type="Proteomes" id="UP000030746"/>
    </source>
</evidence>
<dbReference type="CTD" id="20239294"/>